<keyword evidence="1" id="KW-0812">Transmembrane</keyword>
<evidence type="ECO:0000313" key="3">
    <source>
        <dbReference type="EMBL" id="MEQ2467057.1"/>
    </source>
</evidence>
<proteinExistence type="predicted"/>
<keyword evidence="4" id="KW-1185">Reference proteome</keyword>
<dbReference type="EMBL" id="JBBMFN010000041">
    <property type="protein sequence ID" value="MEQ2467057.1"/>
    <property type="molecule type" value="Genomic_DNA"/>
</dbReference>
<organism evidence="3 4">
    <name type="scientific">Niallia hominis</name>
    <dbReference type="NCBI Taxonomy" id="3133173"/>
    <lineage>
        <taxon>Bacteria</taxon>
        <taxon>Bacillati</taxon>
        <taxon>Bacillota</taxon>
        <taxon>Bacilli</taxon>
        <taxon>Bacillales</taxon>
        <taxon>Bacillaceae</taxon>
        <taxon>Niallia</taxon>
    </lineage>
</organism>
<dbReference type="Pfam" id="PF13473">
    <property type="entry name" value="Cupredoxin_1"/>
    <property type="match status" value="1"/>
</dbReference>
<keyword evidence="1" id="KW-0472">Membrane</keyword>
<dbReference type="Proteomes" id="UP001465426">
    <property type="component" value="Unassembled WGS sequence"/>
</dbReference>
<evidence type="ECO:0000259" key="2">
    <source>
        <dbReference type="Pfam" id="PF13473"/>
    </source>
</evidence>
<reference evidence="3 4" key="1">
    <citation type="submission" date="2024-03" db="EMBL/GenBank/DDBJ databases">
        <title>Human intestinal bacterial collection.</title>
        <authorList>
            <person name="Pauvert C."/>
            <person name="Hitch T.C.A."/>
            <person name="Clavel T."/>
        </authorList>
    </citation>
    <scope>NUCLEOTIDE SEQUENCE [LARGE SCALE GENOMIC DNA]</scope>
    <source>
        <strain evidence="3 4">CLA-SR-H024</strain>
    </source>
</reference>
<evidence type="ECO:0000256" key="1">
    <source>
        <dbReference type="SAM" id="Phobius"/>
    </source>
</evidence>
<protein>
    <submittedName>
        <fullName evidence="3">Cupredoxin domain-containing protein</fullName>
    </submittedName>
</protein>
<comment type="caution">
    <text evidence="3">The sequence shown here is derived from an EMBL/GenBank/DDBJ whole genome shotgun (WGS) entry which is preliminary data.</text>
</comment>
<evidence type="ECO:0000313" key="4">
    <source>
        <dbReference type="Proteomes" id="UP001465426"/>
    </source>
</evidence>
<keyword evidence="1" id="KW-1133">Transmembrane helix</keyword>
<dbReference type="RefSeq" id="WP_031539155.1">
    <property type="nucleotide sequence ID" value="NZ_JBBMFN010000041.1"/>
</dbReference>
<dbReference type="InterPro" id="IPR028096">
    <property type="entry name" value="EfeO_Cupredoxin"/>
</dbReference>
<dbReference type="InterPro" id="IPR008972">
    <property type="entry name" value="Cupredoxin"/>
</dbReference>
<name>A0ABV1F415_9BACI</name>
<dbReference type="SUPFAM" id="SSF49503">
    <property type="entry name" value="Cupredoxins"/>
    <property type="match status" value="1"/>
</dbReference>
<feature type="domain" description="EfeO-type cupredoxin-like" evidence="2">
    <location>
        <begin position="18"/>
        <end position="124"/>
    </location>
</feature>
<gene>
    <name evidence="3" type="ORF">WMO63_15485</name>
</gene>
<dbReference type="Gene3D" id="2.60.40.420">
    <property type="entry name" value="Cupredoxins - blue copper proteins"/>
    <property type="match status" value="1"/>
</dbReference>
<sequence>MDVSNWIVTIGGLLFIGLIAWFFWRPKKGGSLAAKGNSGYQETTIQVKNGYHPARVIVQSGKPVRFEFTREETAACSEMVIFPDFQKSATLPVGKKVIIELPPMQTGTYDFTCQMGMYRGTIIAKGDKK</sequence>
<accession>A0ABV1F415</accession>
<feature type="transmembrane region" description="Helical" evidence="1">
    <location>
        <begin position="6"/>
        <end position="24"/>
    </location>
</feature>